<sequence length="345" mass="39203">MDHAFFSSNGSQIYFTFFSDFKTSNKVAVTVLETIVMSLVFIVSIVTNISAIILMAKKKKLVTANCFVLNLFCADLLFISMIPVILVIRWTEVWVLGEFICHMHFYIICLSGCVTLISLSAVSLERMISIMKVTQATTCNVKVVVCGLLGIWLFSAFTALPMCLFFKVVEQKVNGTVIPICTLVWPNVGEEIAWDISFIILNFIIPGLIIVASYTKIYKITKSVRDRLISCEAHQLKVSHRDYKLFRTLFILMISFFIMWTPVAVLVLLLLLQNLHKQISIPPTVFFWVTTLTFSNSVLNPILYNMNLFRQKWVQIILCHPLEGIADTETTTKRNENANISHGTF</sequence>
<dbReference type="CDD" id="cd00637">
    <property type="entry name" value="7tm_classA_rhodopsin-like"/>
    <property type="match status" value="1"/>
</dbReference>
<dbReference type="OrthoDB" id="9880339at2759"/>
<evidence type="ECO:0000256" key="1">
    <source>
        <dbReference type="ARBA" id="ARBA00004141"/>
    </source>
</evidence>
<protein>
    <submittedName>
        <fullName evidence="10">Free fatty acid receptor 4</fullName>
    </submittedName>
</protein>
<dbReference type="PANTHER" id="PTHR45695:SF37">
    <property type="entry name" value="FREE FATTY ACID RECEPTOR 4-LIKE"/>
    <property type="match status" value="1"/>
</dbReference>
<dbReference type="Proteomes" id="UP000186698">
    <property type="component" value="Chromosome 7L"/>
</dbReference>
<evidence type="ECO:0000256" key="4">
    <source>
        <dbReference type="ARBA" id="ARBA00023040"/>
    </source>
</evidence>
<evidence type="ECO:0000313" key="9">
    <source>
        <dbReference type="Proteomes" id="UP000186698"/>
    </source>
</evidence>
<keyword evidence="3" id="KW-1133">Transmembrane helix</keyword>
<feature type="domain" description="G-protein coupled receptors family 1 profile" evidence="8">
    <location>
        <begin position="47"/>
        <end position="304"/>
    </location>
</feature>
<keyword evidence="4" id="KW-0297">G-protein coupled receptor</keyword>
<comment type="subcellular location">
    <subcellularLocation>
        <location evidence="1">Membrane</location>
        <topology evidence="1">Multi-pass membrane protein</topology>
    </subcellularLocation>
</comment>
<evidence type="ECO:0000256" key="5">
    <source>
        <dbReference type="ARBA" id="ARBA00023136"/>
    </source>
</evidence>
<organism evidence="9 10">
    <name type="scientific">Xenopus laevis</name>
    <name type="common">African clawed frog</name>
    <dbReference type="NCBI Taxonomy" id="8355"/>
    <lineage>
        <taxon>Eukaryota</taxon>
        <taxon>Metazoa</taxon>
        <taxon>Chordata</taxon>
        <taxon>Craniata</taxon>
        <taxon>Vertebrata</taxon>
        <taxon>Euteleostomi</taxon>
        <taxon>Amphibia</taxon>
        <taxon>Batrachia</taxon>
        <taxon>Anura</taxon>
        <taxon>Pipoidea</taxon>
        <taxon>Pipidae</taxon>
        <taxon>Xenopodinae</taxon>
        <taxon>Xenopus</taxon>
        <taxon>Xenopus</taxon>
    </lineage>
</organism>
<dbReference type="PaxDb" id="8355-A0A1L8FJK1"/>
<dbReference type="RefSeq" id="XP_041424676.1">
    <property type="nucleotide sequence ID" value="XM_041568742.1"/>
</dbReference>
<keyword evidence="9" id="KW-1185">Reference proteome</keyword>
<gene>
    <name evidence="10" type="primary">ffar4.L</name>
</gene>
<dbReference type="SUPFAM" id="SSF81321">
    <property type="entry name" value="Family A G protein-coupled receptor-like"/>
    <property type="match status" value="1"/>
</dbReference>
<dbReference type="GO" id="GO:0005886">
    <property type="term" value="C:plasma membrane"/>
    <property type="evidence" value="ECO:0000318"/>
    <property type="project" value="GO_Central"/>
</dbReference>
<keyword evidence="5" id="KW-0472">Membrane</keyword>
<keyword evidence="7" id="KW-0807">Transducer</keyword>
<proteinExistence type="predicted"/>
<dbReference type="GO" id="GO:0004930">
    <property type="term" value="F:G protein-coupled receptor activity"/>
    <property type="evidence" value="ECO:0000318"/>
    <property type="project" value="GO_Central"/>
</dbReference>
<dbReference type="GeneID" id="108695767"/>
<evidence type="ECO:0000313" key="10">
    <source>
        <dbReference type="RefSeq" id="XP_041424676.1"/>
    </source>
</evidence>
<keyword evidence="6 10" id="KW-0675">Receptor</keyword>
<keyword evidence="2" id="KW-0812">Transmembrane</keyword>
<dbReference type="OMA" id="LYNMALF"/>
<dbReference type="AlphaFoldDB" id="A0A1L8FJK1"/>
<dbReference type="PANTHER" id="PTHR45695">
    <property type="entry name" value="LEUCOKININ RECEPTOR-RELATED"/>
    <property type="match status" value="1"/>
</dbReference>
<evidence type="ECO:0000259" key="8">
    <source>
        <dbReference type="PROSITE" id="PS50262"/>
    </source>
</evidence>
<dbReference type="KEGG" id="xla:108695767"/>
<evidence type="ECO:0000256" key="3">
    <source>
        <dbReference type="ARBA" id="ARBA00022989"/>
    </source>
</evidence>
<evidence type="ECO:0000256" key="6">
    <source>
        <dbReference type="ARBA" id="ARBA00023170"/>
    </source>
</evidence>
<dbReference type="PRINTS" id="PR00237">
    <property type="entry name" value="GPCRRHODOPSN"/>
</dbReference>
<dbReference type="GO" id="GO:0007186">
    <property type="term" value="P:G protein-coupled receptor signaling pathway"/>
    <property type="evidence" value="ECO:0000318"/>
    <property type="project" value="GO_Central"/>
</dbReference>
<name>A0A1L8FJK1_XENLA</name>
<dbReference type="Gene3D" id="1.20.1070.10">
    <property type="entry name" value="Rhodopsin 7-helix transmembrane proteins"/>
    <property type="match status" value="1"/>
</dbReference>
<reference evidence="10" key="1">
    <citation type="submission" date="2025-08" db="UniProtKB">
        <authorList>
            <consortium name="RefSeq"/>
        </authorList>
    </citation>
    <scope>IDENTIFICATION</scope>
    <source>
        <strain evidence="10">J_2021</strain>
        <tissue evidence="10">Erythrocytes</tissue>
    </source>
</reference>
<dbReference type="FunFam" id="1.20.1070.10:FF:001160">
    <property type="entry name" value="Free fatty acid receptor 4"/>
    <property type="match status" value="1"/>
</dbReference>
<evidence type="ECO:0000256" key="7">
    <source>
        <dbReference type="ARBA" id="ARBA00023224"/>
    </source>
</evidence>
<dbReference type="InterPro" id="IPR000276">
    <property type="entry name" value="GPCR_Rhodpsn"/>
</dbReference>
<dbReference type="InterPro" id="IPR017452">
    <property type="entry name" value="GPCR_Rhodpsn_7TM"/>
</dbReference>
<accession>A0A1L8FJK1</accession>
<dbReference type="STRING" id="8355.A0A1L8FJK1"/>
<evidence type="ECO:0000256" key="2">
    <source>
        <dbReference type="ARBA" id="ARBA00022692"/>
    </source>
</evidence>
<dbReference type="CTD" id="108695767"/>
<dbReference type="PROSITE" id="PS50262">
    <property type="entry name" value="G_PROTEIN_RECEP_F1_2"/>
    <property type="match status" value="1"/>
</dbReference>
<dbReference type="Pfam" id="PF00001">
    <property type="entry name" value="7tm_1"/>
    <property type="match status" value="1"/>
</dbReference>